<feature type="domain" description="BD-FAE-like" evidence="2">
    <location>
        <begin position="51"/>
        <end position="244"/>
    </location>
</feature>
<evidence type="ECO:0000259" key="2">
    <source>
        <dbReference type="Pfam" id="PF20434"/>
    </source>
</evidence>
<dbReference type="InterPro" id="IPR029058">
    <property type="entry name" value="AB_hydrolase_fold"/>
</dbReference>
<evidence type="ECO:0000313" key="4">
    <source>
        <dbReference type="Proteomes" id="UP000016160"/>
    </source>
</evidence>
<dbReference type="PATRIC" id="fig|1347342.6.peg.2631"/>
<reference evidence="3 4" key="1">
    <citation type="journal article" date="2013" name="Appl. Environ. Microbiol.">
        <title>The genome of the alga-associated marine flavobacterium Formosa agariphila KMM 3901T reveals a broad potential for degradation of algal polysaccharides.</title>
        <authorList>
            <person name="Mann A.J."/>
            <person name="Hahnke R.L."/>
            <person name="Huang S."/>
            <person name="Werner J."/>
            <person name="Xing P."/>
            <person name="Barbeyron T."/>
            <person name="Huettel B."/>
            <person name="Stueber K."/>
            <person name="Reinhardt R."/>
            <person name="Harder J."/>
            <person name="Gloeckner F.O."/>
            <person name="Amann R.I."/>
            <person name="Teeling H."/>
        </authorList>
    </citation>
    <scope>NUCLEOTIDE SEQUENCE [LARGE SCALE GENOMIC DNA]</scope>
    <source>
        <strain evidence="4">DSM 15362 / KCTC 12365 / LMG 23005 / KMM 3901</strain>
    </source>
</reference>
<dbReference type="SUPFAM" id="SSF53474">
    <property type="entry name" value="alpha/beta-Hydrolases"/>
    <property type="match status" value="1"/>
</dbReference>
<dbReference type="EMBL" id="HG315671">
    <property type="protein sequence ID" value="CDF80327.1"/>
    <property type="molecule type" value="Genomic_DNA"/>
</dbReference>
<dbReference type="eggNOG" id="COG0657">
    <property type="taxonomic scope" value="Bacteria"/>
</dbReference>
<gene>
    <name evidence="3" type="ORF">BN863_26150</name>
</gene>
<dbReference type="InterPro" id="IPR050300">
    <property type="entry name" value="GDXG_lipolytic_enzyme"/>
</dbReference>
<dbReference type="Gene3D" id="3.40.50.1820">
    <property type="entry name" value="alpha/beta hydrolase"/>
    <property type="match status" value="1"/>
</dbReference>
<dbReference type="PANTHER" id="PTHR48081">
    <property type="entry name" value="AB HYDROLASE SUPERFAMILY PROTEIN C4A8.06C"/>
    <property type="match status" value="1"/>
</dbReference>
<evidence type="ECO:0000256" key="1">
    <source>
        <dbReference type="ARBA" id="ARBA00022801"/>
    </source>
</evidence>
<dbReference type="Proteomes" id="UP000016160">
    <property type="component" value="Chromosome"/>
</dbReference>
<dbReference type="Pfam" id="PF20434">
    <property type="entry name" value="BD-FAE"/>
    <property type="match status" value="1"/>
</dbReference>
<dbReference type="GO" id="GO:0016787">
    <property type="term" value="F:hydrolase activity"/>
    <property type="evidence" value="ECO:0007669"/>
    <property type="project" value="UniProtKB-KW"/>
</dbReference>
<accession>T2KN86</accession>
<dbReference type="InterPro" id="IPR049492">
    <property type="entry name" value="BD-FAE-like_dom"/>
</dbReference>
<dbReference type="RefSeq" id="WP_051774807.1">
    <property type="nucleotide sequence ID" value="NZ_HG315671.1"/>
</dbReference>
<organism evidence="3 4">
    <name type="scientific">Formosa agariphila (strain DSM 15362 / KCTC 12365 / LMG 23005 / KMM 3901 / M-2Alg 35-1)</name>
    <dbReference type="NCBI Taxonomy" id="1347342"/>
    <lineage>
        <taxon>Bacteria</taxon>
        <taxon>Pseudomonadati</taxon>
        <taxon>Bacteroidota</taxon>
        <taxon>Flavobacteriia</taxon>
        <taxon>Flavobacteriales</taxon>
        <taxon>Flavobacteriaceae</taxon>
        <taxon>Formosa</taxon>
    </lineage>
</organism>
<dbReference type="PANTHER" id="PTHR48081:SF6">
    <property type="entry name" value="PEPTIDASE S9 PROLYL OLIGOPEPTIDASE CATALYTIC DOMAIN-CONTAINING PROTEIN"/>
    <property type="match status" value="1"/>
</dbReference>
<dbReference type="AlphaFoldDB" id="T2KN86"/>
<keyword evidence="1" id="KW-0378">Hydrolase</keyword>
<sequence length="293" mass="32935">MNRLLYNQESLTIPLWKSTIPNAIQNEEYRELLIYEGNNLSSTSQVVTPTLTIFKPELEQENGTAVVICPGGGYKHLAMDKEGFKVAIWLRSLGITAFVLKYRLPSDDIMKEKSIGPLQDAQEAIRCVRELVEVYKLDTNKIGVLGFSAGGHLASTLSIRHNCIIYNSNGISAKPNFAILIYPLISMNENITHNGSRTNLLGLSSSNAEVQKFSNELNVNESNIITFMVHATDDLSVPVENSLRYYMSLKNHNVPVELHLFDKGGHGFGLNNNNTNLYWQENCKTWLQKHHLI</sequence>
<dbReference type="OrthoDB" id="9794725at2"/>
<dbReference type="STRING" id="1347342.BN863_26150"/>
<dbReference type="HOGENOM" id="CLU_012494_5_1_10"/>
<evidence type="ECO:0000313" key="3">
    <source>
        <dbReference type="EMBL" id="CDF80327.1"/>
    </source>
</evidence>
<proteinExistence type="predicted"/>
<protein>
    <submittedName>
        <fullName evidence="3">Esterase/lipase</fullName>
    </submittedName>
</protein>
<keyword evidence="4" id="KW-1185">Reference proteome</keyword>
<name>T2KN86_FORAG</name>